<dbReference type="PANTHER" id="PTHR42085">
    <property type="entry name" value="F-BOX DOMAIN-CONTAINING PROTEIN"/>
    <property type="match status" value="1"/>
</dbReference>
<evidence type="ECO:0000313" key="3">
    <source>
        <dbReference type="Proteomes" id="UP000077248"/>
    </source>
</evidence>
<protein>
    <recommendedName>
        <fullName evidence="4">F-box domain-containing protein</fullName>
    </recommendedName>
</protein>
<name>A0A177DSD0_ALTAL</name>
<dbReference type="PANTHER" id="PTHR42085:SF1">
    <property type="entry name" value="F-BOX DOMAIN-CONTAINING PROTEIN"/>
    <property type="match status" value="1"/>
</dbReference>
<sequence>MRVHTIHDLNARNPTPPSNPLLTSSVTDAERRFSRFSVTDAVHLKLKLQALDNAVSRICPENHDQADIATITSACQTRPFEETVYVAGSEIFYLVVKGLARPHIIADVYAEAYKHVLQGRPYVNNYNLSGCRGIDCVFSDVRTVLGDIDRVCDTNLEGAFAKLEERVQPFPFLRLPAELRLHVYSFLLPPERRIILRPRSQVVRRPRLNIMRANRQLHDEVIKYFYKNWRLFVRVDSSPLGRLRQGEVCYQGVRPTINSATLELLKELEIRVHEHLVYLTGPPSSRISSIFDTFKLERVRITFELSNTASGHNRDTKMELFCRQLIDQIPASVSVSWPHSDAATFFHSNAVEQRLYQALQERASSQASRGATAPGRVVMQ</sequence>
<organism evidence="2 3">
    <name type="scientific">Alternaria alternata</name>
    <name type="common">Alternaria rot fungus</name>
    <name type="synonym">Torula alternata</name>
    <dbReference type="NCBI Taxonomy" id="5599"/>
    <lineage>
        <taxon>Eukaryota</taxon>
        <taxon>Fungi</taxon>
        <taxon>Dikarya</taxon>
        <taxon>Ascomycota</taxon>
        <taxon>Pezizomycotina</taxon>
        <taxon>Dothideomycetes</taxon>
        <taxon>Pleosporomycetidae</taxon>
        <taxon>Pleosporales</taxon>
        <taxon>Pleosporineae</taxon>
        <taxon>Pleosporaceae</taxon>
        <taxon>Alternaria</taxon>
        <taxon>Alternaria sect. Alternaria</taxon>
        <taxon>Alternaria alternata complex</taxon>
    </lineage>
</organism>
<evidence type="ECO:0000256" key="1">
    <source>
        <dbReference type="SAM" id="MobiDB-lite"/>
    </source>
</evidence>
<dbReference type="KEGG" id="aalt:CC77DRAFT_1018687"/>
<reference evidence="2 3" key="1">
    <citation type="submission" date="2016-05" db="EMBL/GenBank/DDBJ databases">
        <title>Comparative analysis of secretome profiles of manganese(II)-oxidizing ascomycete fungi.</title>
        <authorList>
            <consortium name="DOE Joint Genome Institute"/>
            <person name="Zeiner C.A."/>
            <person name="Purvine S.O."/>
            <person name="Zink E.M."/>
            <person name="Wu S."/>
            <person name="Pasa-Tolic L."/>
            <person name="Chaput D.L."/>
            <person name="Haridas S."/>
            <person name="Grigoriev I.V."/>
            <person name="Santelli C.M."/>
            <person name="Hansel C.M."/>
        </authorList>
    </citation>
    <scope>NUCLEOTIDE SEQUENCE [LARGE SCALE GENOMIC DNA]</scope>
    <source>
        <strain evidence="2 3">SRC1lrK2f</strain>
    </source>
</reference>
<dbReference type="AlphaFoldDB" id="A0A177DSD0"/>
<keyword evidence="3" id="KW-1185">Reference proteome</keyword>
<evidence type="ECO:0008006" key="4">
    <source>
        <dbReference type="Google" id="ProtNLM"/>
    </source>
</evidence>
<dbReference type="InterPro" id="IPR038883">
    <property type="entry name" value="AN11006-like"/>
</dbReference>
<feature type="compositionally biased region" description="Basic and acidic residues" evidence="1">
    <location>
        <begin position="1"/>
        <end position="10"/>
    </location>
</feature>
<gene>
    <name evidence="2" type="ORF">CC77DRAFT_1018687</name>
</gene>
<dbReference type="OMA" id="RARMDIM"/>
<dbReference type="EMBL" id="KV441474">
    <property type="protein sequence ID" value="OAG22694.1"/>
    <property type="molecule type" value="Genomic_DNA"/>
</dbReference>
<dbReference type="Proteomes" id="UP000077248">
    <property type="component" value="Unassembled WGS sequence"/>
</dbReference>
<dbReference type="GeneID" id="29110268"/>
<proteinExistence type="predicted"/>
<evidence type="ECO:0000313" key="2">
    <source>
        <dbReference type="EMBL" id="OAG22694.1"/>
    </source>
</evidence>
<feature type="region of interest" description="Disordered" evidence="1">
    <location>
        <begin position="1"/>
        <end position="22"/>
    </location>
</feature>
<dbReference type="VEuPathDB" id="FungiDB:CC77DRAFT_1018687"/>
<accession>A0A177DSD0</accession>
<dbReference type="RefSeq" id="XP_018388115.1">
    <property type="nucleotide sequence ID" value="XM_018524674.1"/>
</dbReference>